<proteinExistence type="predicted"/>
<dbReference type="AlphaFoldDB" id="A0A218W792"/>
<feature type="domain" description="Trafficking protein particle complex subunit 11" evidence="1">
    <location>
        <begin position="258"/>
        <end position="527"/>
    </location>
</feature>
<name>A0A218W792_PUNGR</name>
<comment type="caution">
    <text evidence="2">The sequence shown here is derived from an EMBL/GenBank/DDBJ whole genome shotgun (WGS) entry which is preliminary data.</text>
</comment>
<evidence type="ECO:0000313" key="2">
    <source>
        <dbReference type="EMBL" id="OWM68348.1"/>
    </source>
</evidence>
<gene>
    <name evidence="2" type="ORF">CDL15_Pgr004830</name>
</gene>
<dbReference type="EMBL" id="MTKT01005034">
    <property type="protein sequence ID" value="OWM68348.1"/>
    <property type="molecule type" value="Genomic_DNA"/>
</dbReference>
<dbReference type="Pfam" id="PF11817">
    <property type="entry name" value="Foie-gras_1"/>
    <property type="match status" value="1"/>
</dbReference>
<dbReference type="PANTHER" id="PTHR14374">
    <property type="entry name" value="FOIE GRAS"/>
    <property type="match status" value="1"/>
</dbReference>
<reference evidence="3" key="1">
    <citation type="journal article" date="2017" name="Plant J.">
        <title>The pomegranate (Punica granatum L.) genome and the genomics of punicalagin biosynthesis.</title>
        <authorList>
            <person name="Qin G."/>
            <person name="Xu C."/>
            <person name="Ming R."/>
            <person name="Tang H."/>
            <person name="Guyot R."/>
            <person name="Kramer E.M."/>
            <person name="Hu Y."/>
            <person name="Yi X."/>
            <person name="Qi Y."/>
            <person name="Xu X."/>
            <person name="Gao Z."/>
            <person name="Pan H."/>
            <person name="Jian J."/>
            <person name="Tian Y."/>
            <person name="Yue Z."/>
            <person name="Xu Y."/>
        </authorList>
    </citation>
    <scope>NUCLEOTIDE SEQUENCE [LARGE SCALE GENOMIC DNA]</scope>
    <source>
        <strain evidence="3">cv. Dabenzi</strain>
    </source>
</reference>
<sequence>MDEYPEELRTPPVALVSLVGCPDHHPTISAHLHSQQPPINVLALPDFSKVPVVLAKKVKDSVGGDPPGGILKRDWLLKHRTKVPSLVAALFSSLDVSGDPAQWLQVCSDLENLKAAIRPRNVKLVVVVVLQSASADDINEDRMIALRKRAEVDLKYLLIYTPDDASELKQSLERHVQLGSAFSELASTYYREEGRRIRTKVEKKSFSYPELHIRYCFKVAIYAEFQRDWIEALRFYEEAYRILREIIGTSTRLPPIQRLVEIKSVAEYLQFKISTLLLHGGKVGEAVQWFYQHNVAYKRVVGAPEAPYLHWEWMSRQFLVFAELLETSSATTQSISSLASSGADRTLTEWEFRPAYYYQLAATYLKKKQSSLDISLSMSENAAETDSSVDSVVPSSYVGQFAQSLEQGDELSMQPLTDEDYIQYTLVEGKRFQDSYEIIALLKKSYESYCNLKAQRMGSICGLKMAKEYFSLNDYTNAKPHFEGIVTLYRREGWVTLLWEVLGYLRECSRKLGAGKSFIEYSLEMAALPVPPGINITFLGLMESGPSGPPCLQQKECIHKEVLYLIGKDSGDGSSVEESTNLRLTEENPLHLEIDPVSPLRTVLLASVAFHEQMIKPGASTFVTLSLLSQLPLSVEIDQIDLQFNQTDCNFTIINEERSSSTTTTYAAEQNQRTETASSLMLTANRWLRLTYDIKSEQSGKLECALVVVKLGPHFTILCRAESPASMDDLPLWKFEDRVETYPTKDPSLALTGQKATQVEEPEPQVDLTLGAMGPALVGESFMVPVTVSAKGHSVYSGELKINLVDVKGGGLFSPRETEASSLDSHHVELLGIAGAEWEDESQSGSDGNINRIQHSFALVSVPSIKNGETWSCKLEIKWHRPKPIMLFVSLGYSSQENESASQIIHIHKSLQIEGKTAVTINHRVMLPFRRDPLLLSRVKPSNEADQLISLPFRESNVLIVSARNCTEVPLQVESLSIETDVDSGSASTSCCIKPGTGTGSPGPALLVAGEELKKVFTVVPEVDSSPLSLGTVCLRWRRDSGSHDLSTCTIITTKQRLPDVNVEVSPLILSLECPPYAVLGDPFTYFVKIQNKTPLLQEVKFSLADSQSFVMSGSHNGTISVLPRSDHILSYKLVPLSSGTQQLPKFALTSVRYSAGFQPSAAASTIFVFPSKPHFKGANDGEKQLETVAAI</sequence>
<protein>
    <recommendedName>
        <fullName evidence="1">Trafficking protein particle complex subunit 11 domain-containing protein</fullName>
    </recommendedName>
</protein>
<evidence type="ECO:0000259" key="1">
    <source>
        <dbReference type="Pfam" id="PF11817"/>
    </source>
</evidence>
<evidence type="ECO:0000313" key="3">
    <source>
        <dbReference type="Proteomes" id="UP000197138"/>
    </source>
</evidence>
<dbReference type="InterPro" id="IPR021773">
    <property type="entry name" value="TPC11"/>
</dbReference>
<dbReference type="Proteomes" id="UP000197138">
    <property type="component" value="Unassembled WGS sequence"/>
</dbReference>
<dbReference type="PANTHER" id="PTHR14374:SF0">
    <property type="entry name" value="TRAFFICKING PROTEIN PARTICLE COMPLEX SUBUNIT 11"/>
    <property type="match status" value="1"/>
</dbReference>
<organism evidence="2 3">
    <name type="scientific">Punica granatum</name>
    <name type="common">Pomegranate</name>
    <dbReference type="NCBI Taxonomy" id="22663"/>
    <lineage>
        <taxon>Eukaryota</taxon>
        <taxon>Viridiplantae</taxon>
        <taxon>Streptophyta</taxon>
        <taxon>Embryophyta</taxon>
        <taxon>Tracheophyta</taxon>
        <taxon>Spermatophyta</taxon>
        <taxon>Magnoliopsida</taxon>
        <taxon>eudicotyledons</taxon>
        <taxon>Gunneridae</taxon>
        <taxon>Pentapetalae</taxon>
        <taxon>rosids</taxon>
        <taxon>malvids</taxon>
        <taxon>Myrtales</taxon>
        <taxon>Lythraceae</taxon>
        <taxon>Punica</taxon>
    </lineage>
</organism>
<accession>A0A218W792</accession>